<dbReference type="InterPro" id="IPR000742">
    <property type="entry name" value="EGF"/>
</dbReference>
<keyword evidence="8" id="KW-1133">Transmembrane helix</keyword>
<keyword evidence="1" id="KW-0217">Developmental protein</keyword>
<evidence type="ECO:0000313" key="13">
    <source>
        <dbReference type="Proteomes" id="UP001626550"/>
    </source>
</evidence>
<feature type="compositionally biased region" description="Polar residues" evidence="7">
    <location>
        <begin position="379"/>
        <end position="390"/>
    </location>
</feature>
<feature type="chain" id="PRO_5044846781" description="HTH CENPB-type domain-containing protein" evidence="9">
    <location>
        <begin position="22"/>
        <end position="528"/>
    </location>
</feature>
<evidence type="ECO:0000259" key="10">
    <source>
        <dbReference type="PROSITE" id="PS50026"/>
    </source>
</evidence>
<evidence type="ECO:0000256" key="2">
    <source>
        <dbReference type="ARBA" id="ARBA00022536"/>
    </source>
</evidence>
<comment type="caution">
    <text evidence="6">Lacks conserved residue(s) required for the propagation of feature annotation.</text>
</comment>
<evidence type="ECO:0000256" key="6">
    <source>
        <dbReference type="PROSITE-ProRule" id="PRU00076"/>
    </source>
</evidence>
<proteinExistence type="predicted"/>
<feature type="transmembrane region" description="Helical" evidence="8">
    <location>
        <begin position="254"/>
        <end position="278"/>
    </location>
</feature>
<keyword evidence="5 6" id="KW-1015">Disulfide bond</keyword>
<dbReference type="Proteomes" id="UP001626550">
    <property type="component" value="Unassembled WGS sequence"/>
</dbReference>
<evidence type="ECO:0000256" key="4">
    <source>
        <dbReference type="ARBA" id="ARBA00023125"/>
    </source>
</evidence>
<protein>
    <recommendedName>
        <fullName evidence="14">HTH CENPB-type domain-containing protein</fullName>
    </recommendedName>
</protein>
<sequence length="528" mass="60856">MICSAFIFCFVVICWWPIAHAAQNEIAGHLTIHFRVSSPDPIHCQFDDKRDCTTLKFCLMLRNECDWDDTSLITEQDIRTISGNKSFQILHDFRFFESEQVLLKAELERRWSKKPIEKLSSHKLYLSEHVITQTDHEMLRLNGLDIQIKVNISLSCSKNFYGPLCQRKCVPMKGATCDEEGILQCTDQYCALTCNNLNLASIRGPMTNPRSLSDQTSLICLNEGVCHQNEENGFWACICPFSFYGRMCENYRFMLTHILLAILILLAVILVPIVIVCLKQRVARKQELRRQKLKQLLDHVKMTDDGHSIHSFGSKKHLTLASVISAEIINKNYQESNIDDDDYEQLLAKREEILHNWYSGMAPETNIILKRPQREHDSPLSSSISTQHSSNVKRRKSDLNLKKRQELIAFHELHPSMSHEEIGAKYGIHPTAAMRIVSRKEEIQEAVECGYSKKRRRICKSMVKDPEEEEACAELQSIAKDCGMPLTYNQLRTNALALSNDPNVKASTDWIHEFVLRYELKSTVFQYL</sequence>
<dbReference type="GO" id="GO:0003677">
    <property type="term" value="F:DNA binding"/>
    <property type="evidence" value="ECO:0007669"/>
    <property type="project" value="UniProtKB-KW"/>
</dbReference>
<evidence type="ECO:0000256" key="9">
    <source>
        <dbReference type="SAM" id="SignalP"/>
    </source>
</evidence>
<dbReference type="AlphaFoldDB" id="A0ABD2QF27"/>
<feature type="domain" description="EGF-like" evidence="10">
    <location>
        <begin position="212"/>
        <end position="249"/>
    </location>
</feature>
<keyword evidence="8" id="KW-0472">Membrane</keyword>
<dbReference type="InterPro" id="IPR001774">
    <property type="entry name" value="DSL"/>
</dbReference>
<feature type="domain" description="HTH CENPB-type" evidence="11">
    <location>
        <begin position="456"/>
        <end position="524"/>
    </location>
</feature>
<dbReference type="Gene3D" id="2.10.25.10">
    <property type="entry name" value="Laminin"/>
    <property type="match status" value="1"/>
</dbReference>
<evidence type="ECO:0000259" key="11">
    <source>
        <dbReference type="PROSITE" id="PS51253"/>
    </source>
</evidence>
<keyword evidence="8" id="KW-0812">Transmembrane</keyword>
<dbReference type="SUPFAM" id="SSF57196">
    <property type="entry name" value="EGF/Laminin"/>
    <property type="match status" value="1"/>
</dbReference>
<evidence type="ECO:0000313" key="12">
    <source>
        <dbReference type="EMBL" id="KAL3318158.1"/>
    </source>
</evidence>
<reference evidence="12 13" key="1">
    <citation type="submission" date="2024-11" db="EMBL/GenBank/DDBJ databases">
        <title>Adaptive evolution of stress response genes in parasites aligns with host niche diversity.</title>
        <authorList>
            <person name="Hahn C."/>
            <person name="Resl P."/>
        </authorList>
    </citation>
    <scope>NUCLEOTIDE SEQUENCE [LARGE SCALE GENOMIC DNA]</scope>
    <source>
        <strain evidence="12">EGGRZ-B1_66</strain>
        <tissue evidence="12">Body</tissue>
    </source>
</reference>
<keyword evidence="13" id="KW-1185">Reference proteome</keyword>
<dbReference type="Gene3D" id="1.10.10.60">
    <property type="entry name" value="Homeodomain-like"/>
    <property type="match status" value="1"/>
</dbReference>
<evidence type="ECO:0000256" key="3">
    <source>
        <dbReference type="ARBA" id="ARBA00022737"/>
    </source>
</evidence>
<dbReference type="PROSITE" id="PS51253">
    <property type="entry name" value="HTH_CENPB"/>
    <property type="match status" value="1"/>
</dbReference>
<keyword evidence="3" id="KW-0677">Repeat</keyword>
<accession>A0ABD2QF27</accession>
<feature type="region of interest" description="Disordered" evidence="7">
    <location>
        <begin position="374"/>
        <end position="398"/>
    </location>
</feature>
<dbReference type="Pfam" id="PF03221">
    <property type="entry name" value="HTH_Tnp_Tc5"/>
    <property type="match status" value="1"/>
</dbReference>
<dbReference type="PROSITE" id="PS00022">
    <property type="entry name" value="EGF_1"/>
    <property type="match status" value="1"/>
</dbReference>
<evidence type="ECO:0000256" key="7">
    <source>
        <dbReference type="SAM" id="MobiDB-lite"/>
    </source>
</evidence>
<feature type="disulfide bond" evidence="6">
    <location>
        <begin position="220"/>
        <end position="237"/>
    </location>
</feature>
<keyword evidence="2 6" id="KW-0245">EGF-like domain</keyword>
<comment type="caution">
    <text evidence="12">The sequence shown here is derived from an EMBL/GenBank/DDBJ whole genome shotgun (WGS) entry which is preliminary data.</text>
</comment>
<gene>
    <name evidence="12" type="ORF">Ciccas_003171</name>
</gene>
<dbReference type="EMBL" id="JBJKFK010000280">
    <property type="protein sequence ID" value="KAL3318158.1"/>
    <property type="molecule type" value="Genomic_DNA"/>
</dbReference>
<evidence type="ECO:0000256" key="8">
    <source>
        <dbReference type="SAM" id="Phobius"/>
    </source>
</evidence>
<evidence type="ECO:0008006" key="14">
    <source>
        <dbReference type="Google" id="ProtNLM"/>
    </source>
</evidence>
<evidence type="ECO:0000256" key="1">
    <source>
        <dbReference type="ARBA" id="ARBA00022473"/>
    </source>
</evidence>
<evidence type="ECO:0000256" key="5">
    <source>
        <dbReference type="ARBA" id="ARBA00023157"/>
    </source>
</evidence>
<dbReference type="PROSITE" id="PS50026">
    <property type="entry name" value="EGF_3"/>
    <property type="match status" value="1"/>
</dbReference>
<name>A0ABD2QF27_9PLAT</name>
<keyword evidence="4" id="KW-0238">DNA-binding</keyword>
<dbReference type="InterPro" id="IPR006600">
    <property type="entry name" value="HTH_CenpB_DNA-bd_dom"/>
</dbReference>
<dbReference type="SMART" id="SM00051">
    <property type="entry name" value="DSL"/>
    <property type="match status" value="1"/>
</dbReference>
<feature type="disulfide bond" evidence="6">
    <location>
        <begin position="239"/>
        <end position="248"/>
    </location>
</feature>
<organism evidence="12 13">
    <name type="scientific">Cichlidogyrus casuarinus</name>
    <dbReference type="NCBI Taxonomy" id="1844966"/>
    <lineage>
        <taxon>Eukaryota</taxon>
        <taxon>Metazoa</taxon>
        <taxon>Spiralia</taxon>
        <taxon>Lophotrochozoa</taxon>
        <taxon>Platyhelminthes</taxon>
        <taxon>Monogenea</taxon>
        <taxon>Monopisthocotylea</taxon>
        <taxon>Dactylogyridea</taxon>
        <taxon>Ancyrocephalidae</taxon>
        <taxon>Cichlidogyrus</taxon>
    </lineage>
</organism>
<keyword evidence="9" id="KW-0732">Signal</keyword>
<feature type="signal peptide" evidence="9">
    <location>
        <begin position="1"/>
        <end position="21"/>
    </location>
</feature>